<dbReference type="Proteomes" id="UP001064632">
    <property type="component" value="Chromosome"/>
</dbReference>
<organism evidence="1 2">
    <name type="scientific">Tahibacter amnicola</name>
    <dbReference type="NCBI Taxonomy" id="2976241"/>
    <lineage>
        <taxon>Bacteria</taxon>
        <taxon>Pseudomonadati</taxon>
        <taxon>Pseudomonadota</taxon>
        <taxon>Gammaproteobacteria</taxon>
        <taxon>Lysobacterales</taxon>
        <taxon>Rhodanobacteraceae</taxon>
        <taxon>Tahibacter</taxon>
    </lineage>
</organism>
<proteinExistence type="predicted"/>
<evidence type="ECO:0000313" key="1">
    <source>
        <dbReference type="EMBL" id="UXI66754.1"/>
    </source>
</evidence>
<gene>
    <name evidence="1" type="ORF">N4264_18645</name>
</gene>
<dbReference type="RefSeq" id="WP_261693734.1">
    <property type="nucleotide sequence ID" value="NZ_CP104694.1"/>
</dbReference>
<dbReference type="EMBL" id="CP104694">
    <property type="protein sequence ID" value="UXI66754.1"/>
    <property type="molecule type" value="Genomic_DNA"/>
</dbReference>
<sequence>MQRWIKLPDGRFIDAHKIMYIGKVETFPRIDEDGNDMGQGYAVHIGTDIPRENLTTVMGSKEEVLGVLKQLLGGNSPTA</sequence>
<evidence type="ECO:0000313" key="2">
    <source>
        <dbReference type="Proteomes" id="UP001064632"/>
    </source>
</evidence>
<reference evidence="1" key="1">
    <citation type="submission" date="2022-09" db="EMBL/GenBank/DDBJ databases">
        <title>Tahibacter sp. nov., isolated from a fresh water.</title>
        <authorList>
            <person name="Baek J.H."/>
            <person name="Lee J.K."/>
            <person name="Kim J.M."/>
            <person name="Jeon C.O."/>
        </authorList>
    </citation>
    <scope>NUCLEOTIDE SEQUENCE</scope>
    <source>
        <strain evidence="1">W38</strain>
    </source>
</reference>
<accession>A0ABY6B9P9</accession>
<protein>
    <submittedName>
        <fullName evidence="1">Uncharacterized protein</fullName>
    </submittedName>
</protein>
<keyword evidence="2" id="KW-1185">Reference proteome</keyword>
<name>A0ABY6B9P9_9GAMM</name>